<sequence>MSGRYSREEKKKWITAQNQAKRKPLVQIPDTDTTALIVEKKFTLIGRVTNPTAQNTKALVDFFLQHWNVAGRFTGRALGPLMFQFRFENERDLLTILNKAPFHFKRWMLLIQRWEPVVSDKFPAYLPFWIQIHGVPLHYWEDGALRAIGKELGEVEDCIPTQAKVRVLINGLNPLEMTRDISLPSGEIIPVKFDNDNLEKHCFKCFSLTHKKDDCPLYENARERGRSPQWLGISQSNSMARLDEKRRKYEDMRREKAPLIKKYREHSLLYSRRNDYDDRREEPQYKPRHQRNYSPVVSEYRRGGEDPSNDRSLSRAPNAQNGSRGSLQVVDRPNKYVEPYRNNRDKQEVKVEYRRVPSPEAGSKSIQSPALPISPHSSDLRRTLTPAKEHLSLPSSGTPSNGKSKLDHQENSISSSRLQDIEIQYLEEIMEPPRLESNSRPSGSKPSGALSSPPAEASPIRTLSEDRRHVSLHLGPLAPSPTGTPIQARLSERPVMTTRSAAKRKEGITTQKKKYNISPLHGTIVKKRRVTKIQSSPKRKTQGSKAATQNQQKDYESRRSGAPKVPKKTEYTNHFTVPPSGTSGGLSLSWKTDTQVDILSSSSNFIDTIITLQQKPMSEFWNKLTEIGLGRDEEAWLIVGDFNDLLDNSEKVGGPLRWEGSFLAFRSFVSQMGLWDLQHSDNSLSWRGTRYSHFIQSRPDRSMINCKWAEVFPSGCCEYLRFEGSDYRPILVHLNQPQPKKRGLFRFDSRLKDKLEIKELVKEHWTTMSYESWTKLQNRNSKEEIIETQAKLEEALSNTVPDPVEIAALLQKLEKAYIEEELFWKQRSRILWLHSGDRNSGFFHAITRERRTINKFSIVRTIADYYGKLFSSRQTTSLQVIDESSQTPKASSLSWRPRRTMSGYKEFSLISTLYQTLLGISLFIFSLDWEILWLIP</sequence>
<evidence type="ECO:0000256" key="1">
    <source>
        <dbReference type="SAM" id="MobiDB-lite"/>
    </source>
</evidence>
<feature type="compositionally biased region" description="Basic and acidic residues" evidence="1">
    <location>
        <begin position="341"/>
        <end position="357"/>
    </location>
</feature>
<dbReference type="Proteomes" id="UP000886595">
    <property type="component" value="Unassembled WGS sequence"/>
</dbReference>
<feature type="compositionally biased region" description="Basic and acidic residues" evidence="1">
    <location>
        <begin position="378"/>
        <end position="391"/>
    </location>
</feature>
<feature type="region of interest" description="Disordered" evidence="1">
    <location>
        <begin position="473"/>
        <end position="586"/>
    </location>
</feature>
<name>A0A8X7QTN6_BRACI</name>
<comment type="caution">
    <text evidence="3">The sequence shown here is derived from an EMBL/GenBank/DDBJ whole genome shotgun (WGS) entry which is preliminary data.</text>
</comment>
<dbReference type="EMBL" id="JAAMPC010000012">
    <property type="protein sequence ID" value="KAG2276127.1"/>
    <property type="molecule type" value="Genomic_DNA"/>
</dbReference>
<feature type="domain" description="DUF4283" evidence="2">
    <location>
        <begin position="41"/>
        <end position="117"/>
    </location>
</feature>
<dbReference type="Gene3D" id="3.60.10.10">
    <property type="entry name" value="Endonuclease/exonuclease/phosphatase"/>
    <property type="match status" value="1"/>
</dbReference>
<accession>A0A8X7QTN6</accession>
<evidence type="ECO:0000259" key="2">
    <source>
        <dbReference type="Pfam" id="PF14111"/>
    </source>
</evidence>
<dbReference type="InterPro" id="IPR040256">
    <property type="entry name" value="At4g02000-like"/>
</dbReference>
<dbReference type="SUPFAM" id="SSF56219">
    <property type="entry name" value="DNase I-like"/>
    <property type="match status" value="1"/>
</dbReference>
<dbReference type="PANTHER" id="PTHR31286:SF163">
    <property type="entry name" value="ZINC KNUCKLE CX2CX4HX4C DOMAIN-CONTAINING PROTEIN"/>
    <property type="match status" value="1"/>
</dbReference>
<feature type="region of interest" description="Disordered" evidence="1">
    <location>
        <begin position="434"/>
        <end position="459"/>
    </location>
</feature>
<dbReference type="AlphaFoldDB" id="A0A8X7QTN6"/>
<evidence type="ECO:0000313" key="4">
    <source>
        <dbReference type="Proteomes" id="UP000886595"/>
    </source>
</evidence>
<evidence type="ECO:0000313" key="3">
    <source>
        <dbReference type="EMBL" id="KAG2276127.1"/>
    </source>
</evidence>
<reference evidence="3 4" key="1">
    <citation type="submission" date="2020-02" db="EMBL/GenBank/DDBJ databases">
        <authorList>
            <person name="Ma Q."/>
            <person name="Huang Y."/>
            <person name="Song X."/>
            <person name="Pei D."/>
        </authorList>
    </citation>
    <scope>NUCLEOTIDE SEQUENCE [LARGE SCALE GENOMIC DNA]</scope>
    <source>
        <strain evidence="3">Sxm20200214</strain>
        <tissue evidence="3">Leaf</tissue>
    </source>
</reference>
<dbReference type="PANTHER" id="PTHR31286">
    <property type="entry name" value="GLYCINE-RICH CELL WALL STRUCTURAL PROTEIN 1.8-LIKE"/>
    <property type="match status" value="1"/>
</dbReference>
<dbReference type="OrthoDB" id="1031350at2759"/>
<feature type="compositionally biased region" description="Polar residues" evidence="1">
    <location>
        <begin position="393"/>
        <end position="403"/>
    </location>
</feature>
<dbReference type="Pfam" id="PF14111">
    <property type="entry name" value="DUF4283"/>
    <property type="match status" value="1"/>
</dbReference>
<feature type="compositionally biased region" description="Basic and acidic residues" evidence="1">
    <location>
        <begin position="299"/>
        <end position="313"/>
    </location>
</feature>
<organism evidence="3 4">
    <name type="scientific">Brassica carinata</name>
    <name type="common">Ethiopian mustard</name>
    <name type="synonym">Abyssinian cabbage</name>
    <dbReference type="NCBI Taxonomy" id="52824"/>
    <lineage>
        <taxon>Eukaryota</taxon>
        <taxon>Viridiplantae</taxon>
        <taxon>Streptophyta</taxon>
        <taxon>Embryophyta</taxon>
        <taxon>Tracheophyta</taxon>
        <taxon>Spermatophyta</taxon>
        <taxon>Magnoliopsida</taxon>
        <taxon>eudicotyledons</taxon>
        <taxon>Gunneridae</taxon>
        <taxon>Pentapetalae</taxon>
        <taxon>rosids</taxon>
        <taxon>malvids</taxon>
        <taxon>Brassicales</taxon>
        <taxon>Brassicaceae</taxon>
        <taxon>Brassiceae</taxon>
        <taxon>Brassica</taxon>
    </lineage>
</organism>
<protein>
    <recommendedName>
        <fullName evidence="2">DUF4283 domain-containing protein</fullName>
    </recommendedName>
</protein>
<gene>
    <name evidence="3" type="ORF">Bca52824_058682</name>
</gene>
<feature type="compositionally biased region" description="Basic and acidic residues" evidence="1">
    <location>
        <begin position="272"/>
        <end position="285"/>
    </location>
</feature>
<feature type="compositionally biased region" description="Polar residues" evidence="1">
    <location>
        <begin position="543"/>
        <end position="552"/>
    </location>
</feature>
<dbReference type="InterPro" id="IPR025558">
    <property type="entry name" value="DUF4283"/>
</dbReference>
<feature type="region of interest" description="Disordered" evidence="1">
    <location>
        <begin position="271"/>
        <end position="418"/>
    </location>
</feature>
<feature type="compositionally biased region" description="Polar residues" evidence="1">
    <location>
        <begin position="436"/>
        <end position="445"/>
    </location>
</feature>
<keyword evidence="4" id="KW-1185">Reference proteome</keyword>
<feature type="compositionally biased region" description="Basic residues" evidence="1">
    <location>
        <begin position="524"/>
        <end position="542"/>
    </location>
</feature>
<dbReference type="InterPro" id="IPR036691">
    <property type="entry name" value="Endo/exonu/phosph_ase_sf"/>
</dbReference>
<proteinExistence type="predicted"/>
<feature type="compositionally biased region" description="Polar residues" evidence="1">
    <location>
        <begin position="315"/>
        <end position="326"/>
    </location>
</feature>